<dbReference type="Gene3D" id="3.40.190.10">
    <property type="entry name" value="Periplasmic binding protein-like II"/>
    <property type="match status" value="2"/>
</dbReference>
<evidence type="ECO:0000313" key="6">
    <source>
        <dbReference type="EMBL" id="OWT60585.1"/>
    </source>
</evidence>
<comment type="similarity">
    <text evidence="1">Belongs to the LysR transcriptional regulatory family.</text>
</comment>
<dbReference type="InterPro" id="IPR050950">
    <property type="entry name" value="HTH-type_LysR_regulators"/>
</dbReference>
<dbReference type="PANTHER" id="PTHR30419:SF8">
    <property type="entry name" value="NITROGEN ASSIMILATION TRANSCRIPTIONAL ACTIVATOR-RELATED"/>
    <property type="match status" value="1"/>
</dbReference>
<evidence type="ECO:0000313" key="7">
    <source>
        <dbReference type="Proteomes" id="UP000214603"/>
    </source>
</evidence>
<dbReference type="PRINTS" id="PR00039">
    <property type="entry name" value="HTHLYSR"/>
</dbReference>
<dbReference type="Pfam" id="PF00126">
    <property type="entry name" value="HTH_1"/>
    <property type="match status" value="1"/>
</dbReference>
<protein>
    <submittedName>
        <fullName evidence="6">Pca operon transcription factor PcaQ</fullName>
    </submittedName>
</protein>
<dbReference type="SUPFAM" id="SSF53850">
    <property type="entry name" value="Periplasmic binding protein-like II"/>
    <property type="match status" value="1"/>
</dbReference>
<dbReference type="InterPro" id="IPR036388">
    <property type="entry name" value="WH-like_DNA-bd_sf"/>
</dbReference>
<dbReference type="PANTHER" id="PTHR30419">
    <property type="entry name" value="HTH-TYPE TRANSCRIPTIONAL REGULATOR YBHD"/>
    <property type="match status" value="1"/>
</dbReference>
<evidence type="ECO:0000256" key="1">
    <source>
        <dbReference type="ARBA" id="ARBA00009437"/>
    </source>
</evidence>
<evidence type="ECO:0000256" key="3">
    <source>
        <dbReference type="ARBA" id="ARBA00023125"/>
    </source>
</evidence>
<gene>
    <name evidence="6" type="primary">pcaQ</name>
    <name evidence="6" type="ORF">CEY11_10155</name>
</gene>
<evidence type="ECO:0000259" key="5">
    <source>
        <dbReference type="PROSITE" id="PS50931"/>
    </source>
</evidence>
<feature type="domain" description="HTH lysR-type" evidence="5">
    <location>
        <begin position="19"/>
        <end position="76"/>
    </location>
</feature>
<dbReference type="SUPFAM" id="SSF46785">
    <property type="entry name" value="Winged helix' DNA-binding domain"/>
    <property type="match status" value="1"/>
</dbReference>
<comment type="caution">
    <text evidence="6">The sequence shown here is derived from an EMBL/GenBank/DDBJ whole genome shotgun (WGS) entry which is preliminary data.</text>
</comment>
<organism evidence="6 7">
    <name type="scientific">Candidimonas nitroreducens</name>
    <dbReference type="NCBI Taxonomy" id="683354"/>
    <lineage>
        <taxon>Bacteria</taxon>
        <taxon>Pseudomonadati</taxon>
        <taxon>Pseudomonadota</taxon>
        <taxon>Betaproteobacteria</taxon>
        <taxon>Burkholderiales</taxon>
        <taxon>Alcaligenaceae</taxon>
        <taxon>Candidimonas</taxon>
    </lineage>
</organism>
<dbReference type="Pfam" id="PF03466">
    <property type="entry name" value="LysR_substrate"/>
    <property type="match status" value="1"/>
</dbReference>
<dbReference type="InterPro" id="IPR000847">
    <property type="entry name" value="LysR_HTH_N"/>
</dbReference>
<dbReference type="GO" id="GO:0005829">
    <property type="term" value="C:cytosol"/>
    <property type="evidence" value="ECO:0007669"/>
    <property type="project" value="TreeGrafter"/>
</dbReference>
<dbReference type="Proteomes" id="UP000214603">
    <property type="component" value="Unassembled WGS sequence"/>
</dbReference>
<dbReference type="GO" id="GO:0003700">
    <property type="term" value="F:DNA-binding transcription factor activity"/>
    <property type="evidence" value="ECO:0007669"/>
    <property type="project" value="InterPro"/>
</dbReference>
<dbReference type="OrthoDB" id="9814165at2"/>
<dbReference type="EMBL" id="NJIH01000005">
    <property type="protein sequence ID" value="OWT60585.1"/>
    <property type="molecule type" value="Genomic_DNA"/>
</dbReference>
<evidence type="ECO:0000256" key="2">
    <source>
        <dbReference type="ARBA" id="ARBA00023015"/>
    </source>
</evidence>
<dbReference type="GO" id="GO:0045893">
    <property type="term" value="P:positive regulation of DNA-templated transcription"/>
    <property type="evidence" value="ECO:0007669"/>
    <property type="project" value="InterPro"/>
</dbReference>
<dbReference type="PROSITE" id="PS50931">
    <property type="entry name" value="HTH_LYSR"/>
    <property type="match status" value="1"/>
</dbReference>
<dbReference type="InterPro" id="IPR005119">
    <property type="entry name" value="LysR_subst-bd"/>
</dbReference>
<dbReference type="Gene3D" id="1.10.10.10">
    <property type="entry name" value="Winged helix-like DNA-binding domain superfamily/Winged helix DNA-binding domain"/>
    <property type="match status" value="1"/>
</dbReference>
<sequence>MKYDPASSRAGVPALGFHIKLRHLQCLLAVAQHGSLRGAADALAITQPAVSKTIAELEELLGVRLFDRGRHGARPTAQASLFLRHAGASLNALRQGLDLLARGTQADSGTIAIAALPTAAPGLVPAALHAFRRQWPRMAVQIHTGLNNQLLEMLRARKVELMLGRLADPEAMTGLTFEHLLAAPLALVAGPRHPLLAQAAPAVADLAHFPLILPPHGTIIRHMADSFLRGHGLDTPANCSEVLSVSLGRALALGPGDMVWFVPRIAVHADLQRGSLRQLPIAMEGTEEPLGLILRNDVDPAPAARALIAALRAAARPAPEEAHAGPP</sequence>
<dbReference type="AlphaFoldDB" id="A0A225MH27"/>
<dbReference type="GO" id="GO:0019619">
    <property type="term" value="P:3,4-dihydroxybenzoate catabolic process"/>
    <property type="evidence" value="ECO:0007669"/>
    <property type="project" value="InterPro"/>
</dbReference>
<keyword evidence="3" id="KW-0238">DNA-binding</keyword>
<accession>A0A225MH27</accession>
<evidence type="ECO:0000256" key="4">
    <source>
        <dbReference type="ARBA" id="ARBA00023163"/>
    </source>
</evidence>
<name>A0A225MH27_9BURK</name>
<dbReference type="GO" id="GO:0003677">
    <property type="term" value="F:DNA binding"/>
    <property type="evidence" value="ECO:0007669"/>
    <property type="project" value="UniProtKB-KW"/>
</dbReference>
<dbReference type="NCBIfam" id="TIGR02424">
    <property type="entry name" value="TF_pcaQ"/>
    <property type="match status" value="1"/>
</dbReference>
<reference evidence="7" key="1">
    <citation type="submission" date="2017-06" db="EMBL/GenBank/DDBJ databases">
        <title>Herbaspirillum phytohormonus sp. nov., isolated from the root nodule of Robinia pseudoacacia in lead-zinc mine.</title>
        <authorList>
            <person name="Fan M."/>
            <person name="Lin Y."/>
        </authorList>
    </citation>
    <scope>NUCLEOTIDE SEQUENCE [LARGE SCALE GENOMIC DNA]</scope>
    <source>
        <strain evidence="7">SC-089</strain>
    </source>
</reference>
<dbReference type="InterPro" id="IPR036390">
    <property type="entry name" value="WH_DNA-bd_sf"/>
</dbReference>
<keyword evidence="7" id="KW-1185">Reference proteome</keyword>
<dbReference type="RefSeq" id="WP_088603285.1">
    <property type="nucleotide sequence ID" value="NZ_NJIH01000005.1"/>
</dbReference>
<keyword evidence="4" id="KW-0804">Transcription</keyword>
<keyword evidence="2" id="KW-0805">Transcription regulation</keyword>
<proteinExistence type="inferred from homology"/>
<dbReference type="InterPro" id="IPR012787">
    <property type="entry name" value="TF_PcaQ"/>
</dbReference>